<dbReference type="InterPro" id="IPR018631">
    <property type="entry name" value="AAA-ATPase-like_dom"/>
</dbReference>
<dbReference type="Pfam" id="PF09820">
    <property type="entry name" value="AAA-ATPase_like"/>
    <property type="match status" value="1"/>
</dbReference>
<sequence>MGRYLNLGNAGFQAIRRGRYVDKTKMISYVNSTLGTKEKLTCVSRPRRFGKSFTAQMLCAYYDKSCDSRELFQGLEIAQTEEFLQYLNKFNVIYLDVTWFISTVEKIEDTVKYLQREVVRELRDAFPDMTGEERSLPIALSDISDAADSRFIIIIDEWDALFRETRDQIELQKEYLQLLRGIFKSSLTDKMIEAAYMTGILPIKKYGTQSALTDFQEYTMIQPKFLAEYVGFTEKEVRSLCQEYKLDFDEAKKWYDGYSFSRVHSVYSPNSIMQAVKNGEFGDYWTETETYESLKYYIDMNLDGLQEAIVAMLGGMRYGINTRTFQNDMLSIKSRDDVLTLLIHLGYLAYDSEEKEVYIPNQEVADEFKNAVEYSGWAGISDALRASERLLKATLECDAKTVASELDKAHMENASILTYNDENALSCVITIVYYAAKSDYTLIREFPTGKGFADIVFLPRRKVNKPALLVELKWNQSAAGALAQIKNREYTGALRDYTGQLLLVGINYDKSRKKHECIIEKYATVQSCGTIPAKSI</sequence>
<organism evidence="2 3">
    <name type="scientific">Candidatus Limivivens intestinipullorum</name>
    <dbReference type="NCBI Taxonomy" id="2840858"/>
    <lineage>
        <taxon>Bacteria</taxon>
        <taxon>Bacillati</taxon>
        <taxon>Bacillota</taxon>
        <taxon>Clostridia</taxon>
        <taxon>Lachnospirales</taxon>
        <taxon>Lachnospiraceae</taxon>
        <taxon>Lachnospiraceae incertae sedis</taxon>
        <taxon>Candidatus Limivivens</taxon>
    </lineage>
</organism>
<reference evidence="2" key="2">
    <citation type="journal article" date="2021" name="PeerJ">
        <title>Extensive microbial diversity within the chicken gut microbiome revealed by metagenomics and culture.</title>
        <authorList>
            <person name="Gilroy R."/>
            <person name="Ravi A."/>
            <person name="Getino M."/>
            <person name="Pursley I."/>
            <person name="Horton D.L."/>
            <person name="Alikhan N.F."/>
            <person name="Baker D."/>
            <person name="Gharbi K."/>
            <person name="Hall N."/>
            <person name="Watson M."/>
            <person name="Adriaenssens E.M."/>
            <person name="Foster-Nyarko E."/>
            <person name="Jarju S."/>
            <person name="Secka A."/>
            <person name="Antonio M."/>
            <person name="Oren A."/>
            <person name="Chaudhuri R.R."/>
            <person name="La Ragione R."/>
            <person name="Hildebrand F."/>
            <person name="Pallen M.J."/>
        </authorList>
    </citation>
    <scope>NUCLEOTIDE SEQUENCE</scope>
    <source>
        <strain evidence="2">CHK190-19873</strain>
    </source>
</reference>
<gene>
    <name evidence="2" type="ORF">IAB44_02430</name>
</gene>
<dbReference type="Gene3D" id="3.40.50.300">
    <property type="entry name" value="P-loop containing nucleotide triphosphate hydrolases"/>
    <property type="match status" value="1"/>
</dbReference>
<dbReference type="EMBL" id="DVIQ01000014">
    <property type="protein sequence ID" value="HIS30394.1"/>
    <property type="molecule type" value="Genomic_DNA"/>
</dbReference>
<feature type="domain" description="AAA-ATPase-like" evidence="1">
    <location>
        <begin position="11"/>
        <end position="206"/>
    </location>
</feature>
<dbReference type="InterPro" id="IPR027417">
    <property type="entry name" value="P-loop_NTPase"/>
</dbReference>
<accession>A0A9D1JJI2</accession>
<dbReference type="InterPro" id="IPR012547">
    <property type="entry name" value="PDDEXK_9"/>
</dbReference>
<evidence type="ECO:0000313" key="3">
    <source>
        <dbReference type="Proteomes" id="UP000823935"/>
    </source>
</evidence>
<proteinExistence type="predicted"/>
<dbReference type="PANTHER" id="PTHR34825">
    <property type="entry name" value="CONSERVED PROTEIN, WITH A WEAK D-GALACTARATE DEHYDRATASE/ALTRONATE HYDROLASE DOMAIN"/>
    <property type="match status" value="1"/>
</dbReference>
<protein>
    <submittedName>
        <fullName evidence="2">AAA family ATPase</fullName>
    </submittedName>
</protein>
<comment type="caution">
    <text evidence="2">The sequence shown here is derived from an EMBL/GenBank/DDBJ whole genome shotgun (WGS) entry which is preliminary data.</text>
</comment>
<evidence type="ECO:0000313" key="2">
    <source>
        <dbReference type="EMBL" id="HIS30394.1"/>
    </source>
</evidence>
<name>A0A9D1JJI2_9FIRM</name>
<reference evidence="2" key="1">
    <citation type="submission" date="2020-10" db="EMBL/GenBank/DDBJ databases">
        <authorList>
            <person name="Gilroy R."/>
        </authorList>
    </citation>
    <scope>NUCLEOTIDE SEQUENCE</scope>
    <source>
        <strain evidence="2">CHK190-19873</strain>
    </source>
</reference>
<dbReference type="Pfam" id="PF08011">
    <property type="entry name" value="PDDEXK_9"/>
    <property type="match status" value="1"/>
</dbReference>
<dbReference type="PANTHER" id="PTHR34825:SF1">
    <property type="entry name" value="AAA-ATPASE-LIKE DOMAIN-CONTAINING PROTEIN"/>
    <property type="match status" value="1"/>
</dbReference>
<dbReference type="Proteomes" id="UP000823935">
    <property type="component" value="Unassembled WGS sequence"/>
</dbReference>
<dbReference type="AlphaFoldDB" id="A0A9D1JJI2"/>
<evidence type="ECO:0000259" key="1">
    <source>
        <dbReference type="Pfam" id="PF09820"/>
    </source>
</evidence>
<dbReference type="SUPFAM" id="SSF52540">
    <property type="entry name" value="P-loop containing nucleoside triphosphate hydrolases"/>
    <property type="match status" value="1"/>
</dbReference>